<proteinExistence type="predicted"/>
<dbReference type="Proteomes" id="UP001515500">
    <property type="component" value="Chromosome 14"/>
</dbReference>
<feature type="compositionally biased region" description="Acidic residues" evidence="1">
    <location>
        <begin position="191"/>
        <end position="202"/>
    </location>
</feature>
<sequence length="281" mass="30503">MTRDLKIHVDGCSLWWNEKSSQVARLKELKSDSDVILMASSVGQNRIASVYVKVVTMDDPIGPNNLGSVASVGNSVKAAEANVEDGLDEVEEELIDAGDEDLDGGEEHVYSKSLQDDELQEEAGDEDLDAAEEHLGSESGQGRDPEDHVVNKGVQDNEGQEAEGDGQESDAESDIHDSEYSLNSEGSEGSEGSDEAEGDEGDERNSAANQGYDAHVNVGQVVDDDEQDVQTDYADSDELQSCSSTDEEGIKIPKPKYSEFREQADMKDPQFKIGMKFRSFA</sequence>
<dbReference type="AlphaFoldDB" id="A0AB40CG07"/>
<evidence type="ECO:0000256" key="1">
    <source>
        <dbReference type="SAM" id="MobiDB-lite"/>
    </source>
</evidence>
<protein>
    <submittedName>
        <fullName evidence="3">Sarcoplasmic reticulum histidine-rich calcium-binding protein-like</fullName>
    </submittedName>
</protein>
<gene>
    <name evidence="3" type="primary">LOC120276200</name>
</gene>
<feature type="compositionally biased region" description="Acidic residues" evidence="1">
    <location>
        <begin position="158"/>
        <end position="172"/>
    </location>
</feature>
<dbReference type="RefSeq" id="XP_039138859.1">
    <property type="nucleotide sequence ID" value="XM_039282925.1"/>
</dbReference>
<feature type="compositionally biased region" description="Acidic residues" evidence="1">
    <location>
        <begin position="116"/>
        <end position="130"/>
    </location>
</feature>
<feature type="compositionally biased region" description="Acidic residues" evidence="1">
    <location>
        <begin position="222"/>
        <end position="238"/>
    </location>
</feature>
<dbReference type="GeneID" id="120276200"/>
<reference evidence="3" key="1">
    <citation type="submission" date="2025-08" db="UniProtKB">
        <authorList>
            <consortium name="RefSeq"/>
        </authorList>
    </citation>
    <scope>IDENTIFICATION</scope>
</reference>
<feature type="compositionally biased region" description="Basic and acidic residues" evidence="1">
    <location>
        <begin position="131"/>
        <end position="150"/>
    </location>
</feature>
<keyword evidence="2" id="KW-1185">Reference proteome</keyword>
<name>A0AB40CG07_DIOCR</name>
<evidence type="ECO:0000313" key="3">
    <source>
        <dbReference type="RefSeq" id="XP_039138859.1"/>
    </source>
</evidence>
<evidence type="ECO:0000313" key="2">
    <source>
        <dbReference type="Proteomes" id="UP001515500"/>
    </source>
</evidence>
<feature type="region of interest" description="Disordered" evidence="1">
    <location>
        <begin position="99"/>
        <end position="256"/>
    </location>
</feature>
<accession>A0AB40CG07</accession>
<organism evidence="2 3">
    <name type="scientific">Dioscorea cayennensis subsp. rotundata</name>
    <name type="common">White Guinea yam</name>
    <name type="synonym">Dioscorea rotundata</name>
    <dbReference type="NCBI Taxonomy" id="55577"/>
    <lineage>
        <taxon>Eukaryota</taxon>
        <taxon>Viridiplantae</taxon>
        <taxon>Streptophyta</taxon>
        <taxon>Embryophyta</taxon>
        <taxon>Tracheophyta</taxon>
        <taxon>Spermatophyta</taxon>
        <taxon>Magnoliopsida</taxon>
        <taxon>Liliopsida</taxon>
        <taxon>Dioscoreales</taxon>
        <taxon>Dioscoreaceae</taxon>
        <taxon>Dioscorea</taxon>
    </lineage>
</organism>